<accession>A0ABX8UWC7</accession>
<dbReference type="Proteomes" id="UP000826462">
    <property type="component" value="Chromosome 2"/>
</dbReference>
<gene>
    <name evidence="2" type="ORF">KZJ38_29735</name>
</gene>
<evidence type="ECO:0000313" key="2">
    <source>
        <dbReference type="EMBL" id="QYD71230.1"/>
    </source>
</evidence>
<dbReference type="EMBL" id="CP080096">
    <property type="protein sequence ID" value="QYD71230.1"/>
    <property type="molecule type" value="Genomic_DNA"/>
</dbReference>
<evidence type="ECO:0008006" key="4">
    <source>
        <dbReference type="Google" id="ProtNLM"/>
    </source>
</evidence>
<sequence>MKLVPGGFMRNIVAPALVAGAFLAAGPAAYAQNAQQPTGVRGTITSFAGNALKVHTRDGKDLDVKVSQNTPIRAVTLAKINEIKPNSYIGTAAIPQANGTLKALEVHVFPESMRGSGDGHRPWDLGPNSSMTNGTVGNVVVSNGRTITVNYKGGEKKIFVPEDVPIVDLEPGDKSLLVPGAKVVLFAHKEADGSLTANFISAGKDGVTPPM</sequence>
<protein>
    <recommendedName>
        <fullName evidence="4">DUF5666 domain-containing protein</fullName>
    </recommendedName>
</protein>
<proteinExistence type="predicted"/>
<evidence type="ECO:0000256" key="1">
    <source>
        <dbReference type="SAM" id="SignalP"/>
    </source>
</evidence>
<keyword evidence="1" id="KW-0732">Signal</keyword>
<dbReference type="RefSeq" id="WP_219800661.1">
    <property type="nucleotide sequence ID" value="NZ_CP080096.1"/>
</dbReference>
<feature type="chain" id="PRO_5046759601" description="DUF5666 domain-containing protein" evidence="1">
    <location>
        <begin position="32"/>
        <end position="211"/>
    </location>
</feature>
<keyword evidence="3" id="KW-1185">Reference proteome</keyword>
<feature type="signal peptide" evidence="1">
    <location>
        <begin position="1"/>
        <end position="31"/>
    </location>
</feature>
<evidence type="ECO:0000313" key="3">
    <source>
        <dbReference type="Proteomes" id="UP000826462"/>
    </source>
</evidence>
<name>A0ABX8UWC7_9BURK</name>
<organism evidence="2 3">
    <name type="scientific">Paraburkholderia edwinii</name>
    <dbReference type="NCBI Taxonomy" id="2861782"/>
    <lineage>
        <taxon>Bacteria</taxon>
        <taxon>Pseudomonadati</taxon>
        <taxon>Pseudomonadota</taxon>
        <taxon>Betaproteobacteria</taxon>
        <taxon>Burkholderiales</taxon>
        <taxon>Burkholderiaceae</taxon>
        <taxon>Paraburkholderia</taxon>
    </lineage>
</organism>
<reference evidence="2 3" key="1">
    <citation type="submission" date="2021-07" db="EMBL/GenBank/DDBJ databases">
        <title>Paraburkholderia edwinii protects Aspergillus sp. from phenazines by acting as a toxin sponge.</title>
        <authorList>
            <person name="Dahlstrom K.M."/>
            <person name="Newman D.K."/>
        </authorList>
    </citation>
    <scope>NUCLEOTIDE SEQUENCE [LARGE SCALE GENOMIC DNA]</scope>
    <source>
        <strain evidence="2 3">Pe01</strain>
    </source>
</reference>